<name>A0A3D4T228_9CORY</name>
<dbReference type="Pfam" id="PF11296">
    <property type="entry name" value="DUF3097_C"/>
    <property type="match status" value="1"/>
</dbReference>
<sequence>MGFSDRYGADVLGGGDGSGHRGGHRPPPPPEVPAAPGLVVEDLSEGWVGAVTGFEKTYDGNFVRLEDRHGRERLFKMRPGGFLVDGRRVTLTRYVGQQQVPAPEQRSNSGSRRVADVRAKVAAPSRIWVEGLHDAAIVEQVWGHDLRVEGVVVEFIEGLDNLPEMLAAFGPGPERRVGVLADHLVEGSKESRLVAGLDPAVARHVMVTGHPYIDIWEAVKPASVGISAWPRVPRGEDWKTGVCRRLGWGTPQDGWRRVYSSVHTFRDLDATLIGAVERLVDFVTVGE</sequence>
<comment type="caution">
    <text evidence="4">The sequence shown here is derived from an EMBL/GenBank/DDBJ whole genome shotgun (WGS) entry which is preliminary data.</text>
</comment>
<evidence type="ECO:0000259" key="2">
    <source>
        <dbReference type="Pfam" id="PF11296"/>
    </source>
</evidence>
<dbReference type="InterPro" id="IPR053883">
    <property type="entry name" value="DUF3097_N"/>
</dbReference>
<dbReference type="STRING" id="863239.GCA_000213935_02690"/>
<dbReference type="AlphaFoldDB" id="A0A3D4T228"/>
<accession>A0A3D4T228</accession>
<dbReference type="RefSeq" id="WP_273052662.1">
    <property type="nucleotide sequence ID" value="NZ_DAITTW010000104.1"/>
</dbReference>
<feature type="domain" description="DUF3097" evidence="2">
    <location>
        <begin position="125"/>
        <end position="284"/>
    </location>
</feature>
<evidence type="ECO:0000259" key="3">
    <source>
        <dbReference type="Pfam" id="PF22845"/>
    </source>
</evidence>
<dbReference type="Proteomes" id="UP000261739">
    <property type="component" value="Unassembled WGS sequence"/>
</dbReference>
<reference evidence="4 5" key="1">
    <citation type="journal article" date="2018" name="Nat. Biotechnol.">
        <title>A standardized bacterial taxonomy based on genome phylogeny substantially revises the tree of life.</title>
        <authorList>
            <person name="Parks D.H."/>
            <person name="Chuvochina M."/>
            <person name="Waite D.W."/>
            <person name="Rinke C."/>
            <person name="Skarshewski A."/>
            <person name="Chaumeil P.A."/>
            <person name="Hugenholtz P."/>
        </authorList>
    </citation>
    <scope>NUCLEOTIDE SEQUENCE [LARGE SCALE GENOMIC DNA]</scope>
    <source>
        <strain evidence="4">UBA11247</strain>
    </source>
</reference>
<dbReference type="EMBL" id="DQID01000288">
    <property type="protein sequence ID" value="HCT15327.1"/>
    <property type="molecule type" value="Genomic_DNA"/>
</dbReference>
<proteinExistence type="predicted"/>
<dbReference type="Pfam" id="PF22845">
    <property type="entry name" value="DUF3097_N"/>
    <property type="match status" value="1"/>
</dbReference>
<feature type="region of interest" description="Disordered" evidence="1">
    <location>
        <begin position="1"/>
        <end position="36"/>
    </location>
</feature>
<evidence type="ECO:0000256" key="1">
    <source>
        <dbReference type="SAM" id="MobiDB-lite"/>
    </source>
</evidence>
<dbReference type="InterPro" id="IPR021447">
    <property type="entry name" value="DUF3097_C"/>
</dbReference>
<gene>
    <name evidence="4" type="ORF">DIW82_11260</name>
</gene>
<organism evidence="4 5">
    <name type="scientific">Corynebacterium nuruki</name>
    <dbReference type="NCBI Taxonomy" id="1032851"/>
    <lineage>
        <taxon>Bacteria</taxon>
        <taxon>Bacillati</taxon>
        <taxon>Actinomycetota</taxon>
        <taxon>Actinomycetes</taxon>
        <taxon>Mycobacteriales</taxon>
        <taxon>Corynebacteriaceae</taxon>
        <taxon>Corynebacterium</taxon>
    </lineage>
</organism>
<evidence type="ECO:0000313" key="5">
    <source>
        <dbReference type="Proteomes" id="UP000261739"/>
    </source>
</evidence>
<evidence type="ECO:0000313" key="4">
    <source>
        <dbReference type="EMBL" id="HCT15327.1"/>
    </source>
</evidence>
<protein>
    <submittedName>
        <fullName evidence="4">DUF3097 domain-containing protein</fullName>
    </submittedName>
</protein>
<feature type="domain" description="DUF3097" evidence="3">
    <location>
        <begin position="31"/>
        <end position="93"/>
    </location>
</feature>